<comment type="cofactor">
    <cofactor evidence="2">
        <name>methylcob(III)alamin</name>
        <dbReference type="ChEBI" id="CHEBI:28115"/>
    </cofactor>
</comment>
<dbReference type="PANTHER" id="PTHR45833:SF1">
    <property type="entry name" value="METHIONINE SYNTHASE"/>
    <property type="match status" value="1"/>
</dbReference>
<evidence type="ECO:0000256" key="2">
    <source>
        <dbReference type="ARBA" id="ARBA00001956"/>
    </source>
</evidence>
<evidence type="ECO:0000256" key="5">
    <source>
        <dbReference type="ARBA" id="ARBA00012032"/>
    </source>
</evidence>
<dbReference type="WBParaSite" id="maker-uti_cns_0047891-snap-gene-0.7-mRNA-1">
    <property type="protein sequence ID" value="maker-uti_cns_0047891-snap-gene-0.7-mRNA-1"/>
    <property type="gene ID" value="maker-uti_cns_0047891-snap-gene-0.7"/>
</dbReference>
<evidence type="ECO:0000256" key="7">
    <source>
        <dbReference type="ARBA" id="ARBA00022605"/>
    </source>
</evidence>
<keyword evidence="6" id="KW-0489">Methyltransferase</keyword>
<dbReference type="GO" id="GO:0046653">
    <property type="term" value="P:tetrahydrofolate metabolic process"/>
    <property type="evidence" value="ECO:0007669"/>
    <property type="project" value="TreeGrafter"/>
</dbReference>
<dbReference type="GO" id="GO:0031419">
    <property type="term" value="F:cobalamin binding"/>
    <property type="evidence" value="ECO:0007669"/>
    <property type="project" value="UniProtKB-KW"/>
</dbReference>
<evidence type="ECO:0000256" key="13">
    <source>
        <dbReference type="ARBA" id="ARBA00023167"/>
    </source>
</evidence>
<sequence length="288" mass="31601">MGKVSKMLEDALQERILIMDGAMGTMVQQLHLEENDFRGEEFAQHSKSLKGNNDLLTLVKPDAVYNIHKQYLAAGSDIIETNTFSATSIAQADYDLSHLAYRLNAEAARIARRACDDIEAADLAAGLPARPRFVAGALGPTNRTLSISPSVERPDYRNITFEQLVEAYSDQTRGLLDGGADLLLVETIFDTANAKAAIFAIESLFDSGAYDRVPLLVSRHHCGPQRSDTVRPDHRGFPSHGRPLCLGLNCALGASEMRPFIERLGLATPAYVLCYPNAGLPNTFRRIR</sequence>
<dbReference type="GO" id="GO:0005829">
    <property type="term" value="C:cytosol"/>
    <property type="evidence" value="ECO:0007669"/>
    <property type="project" value="TreeGrafter"/>
</dbReference>
<name>A0A1I8JHU3_9PLAT</name>
<evidence type="ECO:0000256" key="10">
    <source>
        <dbReference type="ARBA" id="ARBA00022691"/>
    </source>
</evidence>
<dbReference type="GO" id="GO:0050667">
    <property type="term" value="P:homocysteine metabolic process"/>
    <property type="evidence" value="ECO:0007669"/>
    <property type="project" value="TreeGrafter"/>
</dbReference>
<dbReference type="GO" id="GO:0032259">
    <property type="term" value="P:methylation"/>
    <property type="evidence" value="ECO:0007669"/>
    <property type="project" value="UniProtKB-KW"/>
</dbReference>
<keyword evidence="14" id="KW-0170">Cobalt</keyword>
<reference evidence="19" key="1">
    <citation type="submission" date="2016-11" db="UniProtKB">
        <authorList>
            <consortium name="WormBaseParasite"/>
        </authorList>
    </citation>
    <scope>IDENTIFICATION</scope>
</reference>
<evidence type="ECO:0000256" key="3">
    <source>
        <dbReference type="ARBA" id="ARBA00005178"/>
    </source>
</evidence>
<evidence type="ECO:0000256" key="4">
    <source>
        <dbReference type="ARBA" id="ARBA00010398"/>
    </source>
</evidence>
<evidence type="ECO:0000259" key="17">
    <source>
        <dbReference type="PROSITE" id="PS50970"/>
    </source>
</evidence>
<comment type="pathway">
    <text evidence="3">Amino-acid biosynthesis; L-methionine biosynthesis via de novo pathway; L-methionine from L-homocysteine (MetH route): step 1/1.</text>
</comment>
<keyword evidence="12" id="KW-0862">Zinc</keyword>
<accession>A0A1I8JHU3</accession>
<keyword evidence="9" id="KW-0808">Transferase</keyword>
<dbReference type="InterPro" id="IPR003726">
    <property type="entry name" value="HCY_dom"/>
</dbReference>
<dbReference type="PROSITE" id="PS50970">
    <property type="entry name" value="HCY"/>
    <property type="match status" value="1"/>
</dbReference>
<evidence type="ECO:0000256" key="16">
    <source>
        <dbReference type="PROSITE-ProRule" id="PRU00333"/>
    </source>
</evidence>
<dbReference type="Gene3D" id="3.20.20.330">
    <property type="entry name" value="Homocysteine-binding-like domain"/>
    <property type="match status" value="1"/>
</dbReference>
<dbReference type="Pfam" id="PF02574">
    <property type="entry name" value="S-methyl_trans"/>
    <property type="match status" value="1"/>
</dbReference>
<evidence type="ECO:0000256" key="15">
    <source>
        <dbReference type="ARBA" id="ARBA00031040"/>
    </source>
</evidence>
<dbReference type="InterPro" id="IPR036589">
    <property type="entry name" value="HCY_dom_sf"/>
</dbReference>
<keyword evidence="8" id="KW-0846">Cobalamin</keyword>
<dbReference type="Proteomes" id="UP000095280">
    <property type="component" value="Unplaced"/>
</dbReference>
<dbReference type="GO" id="GO:0046872">
    <property type="term" value="F:metal ion binding"/>
    <property type="evidence" value="ECO:0007669"/>
    <property type="project" value="UniProtKB-KW"/>
</dbReference>
<keyword evidence="18" id="KW-1185">Reference proteome</keyword>
<comment type="caution">
    <text evidence="16">Lacks conserved residue(s) required for the propagation of feature annotation.</text>
</comment>
<dbReference type="SUPFAM" id="SSF82282">
    <property type="entry name" value="Homocysteine S-methyltransferase"/>
    <property type="match status" value="1"/>
</dbReference>
<keyword evidence="7" id="KW-0028">Amino-acid biosynthesis</keyword>
<dbReference type="PANTHER" id="PTHR45833">
    <property type="entry name" value="METHIONINE SYNTHASE"/>
    <property type="match status" value="1"/>
</dbReference>
<proteinExistence type="inferred from homology"/>
<keyword evidence="11" id="KW-0479">Metal-binding</keyword>
<evidence type="ECO:0000313" key="19">
    <source>
        <dbReference type="WBParaSite" id="maker-uti_cns_0047891-snap-gene-0.7-mRNA-1"/>
    </source>
</evidence>
<evidence type="ECO:0000256" key="12">
    <source>
        <dbReference type="ARBA" id="ARBA00022833"/>
    </source>
</evidence>
<comment type="similarity">
    <text evidence="4">Belongs to the vitamin-B12 dependent methionine synthase family.</text>
</comment>
<evidence type="ECO:0000256" key="9">
    <source>
        <dbReference type="ARBA" id="ARBA00022679"/>
    </source>
</evidence>
<feature type="domain" description="Hcy-binding" evidence="17">
    <location>
        <begin position="5"/>
        <end position="288"/>
    </location>
</feature>
<dbReference type="InterPro" id="IPR050554">
    <property type="entry name" value="Met_Synthase/Corrinoid"/>
</dbReference>
<dbReference type="AlphaFoldDB" id="A0A1I8JHU3"/>
<evidence type="ECO:0000256" key="8">
    <source>
        <dbReference type="ARBA" id="ARBA00022628"/>
    </source>
</evidence>
<keyword evidence="13" id="KW-0486">Methionine biosynthesis</keyword>
<dbReference type="GO" id="GO:0008705">
    <property type="term" value="F:methionine synthase activity"/>
    <property type="evidence" value="ECO:0007669"/>
    <property type="project" value="UniProtKB-EC"/>
</dbReference>
<evidence type="ECO:0000256" key="1">
    <source>
        <dbReference type="ARBA" id="ARBA00001947"/>
    </source>
</evidence>
<comment type="cofactor">
    <cofactor evidence="1">
        <name>Zn(2+)</name>
        <dbReference type="ChEBI" id="CHEBI:29105"/>
    </cofactor>
</comment>
<organism evidence="18 19">
    <name type="scientific">Macrostomum lignano</name>
    <dbReference type="NCBI Taxonomy" id="282301"/>
    <lineage>
        <taxon>Eukaryota</taxon>
        <taxon>Metazoa</taxon>
        <taxon>Spiralia</taxon>
        <taxon>Lophotrochozoa</taxon>
        <taxon>Platyhelminthes</taxon>
        <taxon>Rhabditophora</taxon>
        <taxon>Macrostomorpha</taxon>
        <taxon>Macrostomida</taxon>
        <taxon>Macrostomidae</taxon>
        <taxon>Macrostomum</taxon>
    </lineage>
</organism>
<evidence type="ECO:0000256" key="6">
    <source>
        <dbReference type="ARBA" id="ARBA00022603"/>
    </source>
</evidence>
<dbReference type="FunFam" id="3.20.20.330:FF:000001">
    <property type="entry name" value="Methionine synthase"/>
    <property type="match status" value="1"/>
</dbReference>
<dbReference type="EC" id="2.1.1.13" evidence="5"/>
<evidence type="ECO:0000256" key="14">
    <source>
        <dbReference type="ARBA" id="ARBA00023285"/>
    </source>
</evidence>
<protein>
    <recommendedName>
        <fullName evidence="5">methionine synthase</fullName>
        <ecNumber evidence="5">2.1.1.13</ecNumber>
    </recommendedName>
    <alternativeName>
        <fullName evidence="15">5-methyltetrahydrofolate--homocysteine methyltransferase</fullName>
    </alternativeName>
</protein>
<evidence type="ECO:0000313" key="18">
    <source>
        <dbReference type="Proteomes" id="UP000095280"/>
    </source>
</evidence>
<evidence type="ECO:0000256" key="11">
    <source>
        <dbReference type="ARBA" id="ARBA00022723"/>
    </source>
</evidence>
<keyword evidence="10" id="KW-0949">S-adenosyl-L-methionine</keyword>